<dbReference type="GO" id="GO:0003677">
    <property type="term" value="F:DNA binding"/>
    <property type="evidence" value="ECO:0007669"/>
    <property type="project" value="InterPro"/>
</dbReference>
<dbReference type="PROSITE" id="PS50943">
    <property type="entry name" value="HTH_CROC1"/>
    <property type="match status" value="1"/>
</dbReference>
<dbReference type="InterPro" id="IPR010982">
    <property type="entry name" value="Lambda_DNA-bd_dom_sf"/>
</dbReference>
<dbReference type="CDD" id="cd00093">
    <property type="entry name" value="HTH_XRE"/>
    <property type="match status" value="1"/>
</dbReference>
<sequence length="128" mass="13998">MSDTTNIYEEAPDLDTIGGRLSRAREASGMSVKQLAMRLGVKIATIQAWENDRSQPGSHRLTKLSGLLGVSLSWILHGVGIAPSEEMEASQRADLLNAQLDRLVLLHAETGQLISRLQSDMERMSAAR</sequence>
<dbReference type="Gene3D" id="1.10.260.40">
    <property type="entry name" value="lambda repressor-like DNA-binding domains"/>
    <property type="match status" value="1"/>
</dbReference>
<reference evidence="2" key="1">
    <citation type="submission" date="2024-06" db="EMBL/GenBank/DDBJ databases">
        <title>Mesorhizobium karijinii sp. nov., a symbiont of the iconic Swainsona formosa from arid Australia.</title>
        <authorList>
            <person name="Hill Y.J."/>
            <person name="Watkin E.L.J."/>
            <person name="O'Hara G.W."/>
            <person name="Terpolilli J."/>
            <person name="Tye M.L."/>
            <person name="Kohlmeier M.G."/>
        </authorList>
    </citation>
    <scope>NUCLEOTIDE SEQUENCE</scope>
    <source>
        <strain evidence="2">WSM2240</strain>
    </source>
</reference>
<proteinExistence type="predicted"/>
<gene>
    <name evidence="2" type="ORF">ABVK50_10560</name>
</gene>
<dbReference type="RefSeq" id="WP_353641607.1">
    <property type="nucleotide sequence ID" value="NZ_CP159253.1"/>
</dbReference>
<dbReference type="Pfam" id="PF01381">
    <property type="entry name" value="HTH_3"/>
    <property type="match status" value="1"/>
</dbReference>
<dbReference type="SMART" id="SM00530">
    <property type="entry name" value="HTH_XRE"/>
    <property type="match status" value="1"/>
</dbReference>
<organism evidence="2">
    <name type="scientific">Mesorhizobium sp. WSM2240</name>
    <dbReference type="NCBI Taxonomy" id="3228851"/>
    <lineage>
        <taxon>Bacteria</taxon>
        <taxon>Pseudomonadati</taxon>
        <taxon>Pseudomonadota</taxon>
        <taxon>Alphaproteobacteria</taxon>
        <taxon>Hyphomicrobiales</taxon>
        <taxon>Phyllobacteriaceae</taxon>
        <taxon>Mesorhizobium</taxon>
    </lineage>
</organism>
<dbReference type="EMBL" id="CP159253">
    <property type="protein sequence ID" value="XCG50881.1"/>
    <property type="molecule type" value="Genomic_DNA"/>
</dbReference>
<dbReference type="AlphaFoldDB" id="A0AAU8CVH6"/>
<dbReference type="InterPro" id="IPR001387">
    <property type="entry name" value="Cro/C1-type_HTH"/>
</dbReference>
<feature type="domain" description="HTH cro/C1-type" evidence="1">
    <location>
        <begin position="21"/>
        <end position="75"/>
    </location>
</feature>
<name>A0AAU8CVH6_9HYPH</name>
<evidence type="ECO:0000313" key="2">
    <source>
        <dbReference type="EMBL" id="XCG50881.1"/>
    </source>
</evidence>
<dbReference type="SUPFAM" id="SSF47413">
    <property type="entry name" value="lambda repressor-like DNA-binding domains"/>
    <property type="match status" value="1"/>
</dbReference>
<accession>A0AAU8CVH6</accession>
<protein>
    <submittedName>
        <fullName evidence="2">Helix-turn-helix transcriptional regulator</fullName>
    </submittedName>
</protein>
<evidence type="ECO:0000259" key="1">
    <source>
        <dbReference type="PROSITE" id="PS50943"/>
    </source>
</evidence>